<name>A0A0C9S0Y9_9CONI</name>
<evidence type="ECO:0000313" key="8">
    <source>
        <dbReference type="EMBL" id="JAG85417.1"/>
    </source>
</evidence>
<dbReference type="FunFam" id="3.30.70.330:FF:000665">
    <property type="entry name" value="Polyadenylate-binding protein-interacting protein 10"/>
    <property type="match status" value="1"/>
</dbReference>
<feature type="compositionally biased region" description="Basic residues" evidence="6">
    <location>
        <begin position="67"/>
        <end position="82"/>
    </location>
</feature>
<feature type="region of interest" description="Disordered" evidence="6">
    <location>
        <begin position="50"/>
        <end position="88"/>
    </location>
</feature>
<reference evidence="8" key="1">
    <citation type="submission" date="2015-02" db="EMBL/GenBank/DDBJ databases">
        <title>A transcriptome of Wollemia nobilis - a relic of Gondwana.</title>
        <authorList>
            <person name="Chia J.Y."/>
            <person name="Leong Y.S."/>
            <person name="Abdul Karim S."/>
            <person name="Wan Azmi N."/>
            <person name="Hercus R."/>
            <person name="Croft L."/>
        </authorList>
    </citation>
    <scope>NUCLEOTIDE SEQUENCE</scope>
    <source>
        <strain evidence="8">MaeBrown</strain>
        <tissue evidence="8">Leaf</tissue>
    </source>
</reference>
<sequence>MALVENRTADVGVSAAEKQKAFNGDMRELVDLLSKLNPMAEEFVPTSYRSLSVDGNGGSNPNSVNGNRRRKNRFNQGRRRTNGRTLRAQREDSIKRTVYVSDIDQQVTEEQLAALFINCGHVIDCRICGDPNSVLRFAFVEFSDEDGARRALSLAGTMLGYYPVRILPSKTAILPVNPTFLPKSEDEREMCARTVYCTNIDKKVSQADVRMFFESLCGEVSRLRLLGDSVHSTRIAFVEFVMAESAILALNCSGAVLGSLPIRVSPSKTPVRPRMPRTNMMH</sequence>
<dbReference type="AlphaFoldDB" id="A0A0C9S0Y9"/>
<keyword evidence="4" id="KW-0539">Nucleus</keyword>
<dbReference type="CDD" id="cd12459">
    <property type="entry name" value="RRM1_CID8_like"/>
    <property type="match status" value="1"/>
</dbReference>
<dbReference type="PANTHER" id="PTHR32343:SF22">
    <property type="entry name" value="LD29830P"/>
    <property type="match status" value="1"/>
</dbReference>
<evidence type="ECO:0000259" key="7">
    <source>
        <dbReference type="PROSITE" id="PS50102"/>
    </source>
</evidence>
<dbReference type="SUPFAM" id="SSF54928">
    <property type="entry name" value="RNA-binding domain, RBD"/>
    <property type="match status" value="2"/>
</dbReference>
<comment type="subcellular location">
    <subcellularLocation>
        <location evidence="1">Nucleus</location>
    </subcellularLocation>
</comment>
<evidence type="ECO:0000256" key="1">
    <source>
        <dbReference type="ARBA" id="ARBA00004123"/>
    </source>
</evidence>
<feature type="domain" description="RRM" evidence="7">
    <location>
        <begin position="96"/>
        <end position="171"/>
    </location>
</feature>
<keyword evidence="2" id="KW-0677">Repeat</keyword>
<protein>
    <submittedName>
        <fullName evidence="8">TSA: Wollemia nobilis Ref_Wollemi_Transcript_28431_1726 transcribed RNA sequence</fullName>
    </submittedName>
</protein>
<dbReference type="InterPro" id="IPR009818">
    <property type="entry name" value="PAM2_motif"/>
</dbReference>
<dbReference type="InterPro" id="IPR012677">
    <property type="entry name" value="Nucleotide-bd_a/b_plait_sf"/>
</dbReference>
<evidence type="ECO:0000256" key="2">
    <source>
        <dbReference type="ARBA" id="ARBA00022737"/>
    </source>
</evidence>
<dbReference type="InterPro" id="IPR034825">
    <property type="entry name" value="CID8-like_RRM2"/>
</dbReference>
<dbReference type="Pfam" id="PF07145">
    <property type="entry name" value="PAM2"/>
    <property type="match status" value="1"/>
</dbReference>
<organism evidence="8">
    <name type="scientific">Wollemia nobilis</name>
    <dbReference type="NCBI Taxonomy" id="56998"/>
    <lineage>
        <taxon>Eukaryota</taxon>
        <taxon>Viridiplantae</taxon>
        <taxon>Streptophyta</taxon>
        <taxon>Embryophyta</taxon>
        <taxon>Tracheophyta</taxon>
        <taxon>Spermatophyta</taxon>
        <taxon>Pinopsida</taxon>
        <taxon>Pinidae</taxon>
        <taxon>Conifers II</taxon>
        <taxon>Araucariales</taxon>
        <taxon>Araucariaceae</taxon>
        <taxon>Wollemia</taxon>
    </lineage>
</organism>
<dbReference type="GO" id="GO:0003729">
    <property type="term" value="F:mRNA binding"/>
    <property type="evidence" value="ECO:0007669"/>
    <property type="project" value="UniProtKB-ARBA"/>
</dbReference>
<dbReference type="SMART" id="SM00360">
    <property type="entry name" value="RRM"/>
    <property type="match status" value="2"/>
</dbReference>
<evidence type="ECO:0000256" key="5">
    <source>
        <dbReference type="PROSITE-ProRule" id="PRU00176"/>
    </source>
</evidence>
<dbReference type="GO" id="GO:0005634">
    <property type="term" value="C:nucleus"/>
    <property type="evidence" value="ECO:0007669"/>
    <property type="project" value="UniProtKB-SubCell"/>
</dbReference>
<dbReference type="CDD" id="cd12460">
    <property type="entry name" value="RRM2_CID8_like"/>
    <property type="match status" value="1"/>
</dbReference>
<dbReference type="Gene3D" id="3.30.70.330">
    <property type="match status" value="2"/>
</dbReference>
<dbReference type="EMBL" id="GCHU01028212">
    <property type="protein sequence ID" value="JAG85417.1"/>
    <property type="molecule type" value="Transcribed_RNA"/>
</dbReference>
<dbReference type="InterPro" id="IPR035979">
    <property type="entry name" value="RBD_domain_sf"/>
</dbReference>
<feature type="domain" description="RRM" evidence="7">
    <location>
        <begin position="193"/>
        <end position="269"/>
    </location>
</feature>
<dbReference type="InterPro" id="IPR034823">
    <property type="entry name" value="CID8-like_RRM1"/>
</dbReference>
<accession>A0A0C9S0Y9</accession>
<dbReference type="InterPro" id="IPR000504">
    <property type="entry name" value="RRM_dom"/>
</dbReference>
<dbReference type="PANTHER" id="PTHR32343">
    <property type="entry name" value="SERINE/ARGININE-RICH SPLICING FACTOR"/>
    <property type="match status" value="1"/>
</dbReference>
<proteinExistence type="predicted"/>
<evidence type="ECO:0000256" key="6">
    <source>
        <dbReference type="SAM" id="MobiDB-lite"/>
    </source>
</evidence>
<keyword evidence="3 5" id="KW-0694">RNA-binding</keyword>
<evidence type="ECO:0000256" key="4">
    <source>
        <dbReference type="ARBA" id="ARBA00023242"/>
    </source>
</evidence>
<dbReference type="PROSITE" id="PS50102">
    <property type="entry name" value="RRM"/>
    <property type="match status" value="2"/>
</dbReference>
<evidence type="ECO:0000256" key="3">
    <source>
        <dbReference type="ARBA" id="ARBA00022884"/>
    </source>
</evidence>
<dbReference type="Pfam" id="PF00076">
    <property type="entry name" value="RRM_1"/>
    <property type="match status" value="2"/>
</dbReference>
<dbReference type="FunFam" id="3.30.70.330:FF:000530">
    <property type="entry name" value="Polyadenylate-binding protein-interacting protein 11"/>
    <property type="match status" value="1"/>
</dbReference>